<protein>
    <recommendedName>
        <fullName evidence="2">PH domain-containing protein</fullName>
    </recommendedName>
</protein>
<dbReference type="GeneID" id="24125291"/>
<feature type="region of interest" description="Disordered" evidence="1">
    <location>
        <begin position="233"/>
        <end position="303"/>
    </location>
</feature>
<dbReference type="RefSeq" id="XP_012196729.1">
    <property type="nucleotide sequence ID" value="XM_012341339.1"/>
</dbReference>
<reference evidence="3 4" key="1">
    <citation type="journal article" date="2013" name="PLoS Genet.">
        <title>Distinctive expansion of potential virulence genes in the genome of the oomycete fish pathogen Saprolegnia parasitica.</title>
        <authorList>
            <person name="Jiang R.H."/>
            <person name="de Bruijn I."/>
            <person name="Haas B.J."/>
            <person name="Belmonte R."/>
            <person name="Lobach L."/>
            <person name="Christie J."/>
            <person name="van den Ackerveken G."/>
            <person name="Bottin A."/>
            <person name="Bulone V."/>
            <person name="Diaz-Moreno S.M."/>
            <person name="Dumas B."/>
            <person name="Fan L."/>
            <person name="Gaulin E."/>
            <person name="Govers F."/>
            <person name="Grenville-Briggs L.J."/>
            <person name="Horner N.R."/>
            <person name="Levin J.Z."/>
            <person name="Mammella M."/>
            <person name="Meijer H.J."/>
            <person name="Morris P."/>
            <person name="Nusbaum C."/>
            <person name="Oome S."/>
            <person name="Phillips A.J."/>
            <person name="van Rooyen D."/>
            <person name="Rzeszutek E."/>
            <person name="Saraiva M."/>
            <person name="Secombes C.J."/>
            <person name="Seidl M.F."/>
            <person name="Snel B."/>
            <person name="Stassen J.H."/>
            <person name="Sykes S."/>
            <person name="Tripathy S."/>
            <person name="van den Berg H."/>
            <person name="Vega-Arreguin J.C."/>
            <person name="Wawra S."/>
            <person name="Young S.K."/>
            <person name="Zeng Q."/>
            <person name="Dieguez-Uribeondo J."/>
            <person name="Russ C."/>
            <person name="Tyler B.M."/>
            <person name="van West P."/>
        </authorList>
    </citation>
    <scope>NUCLEOTIDE SEQUENCE [LARGE SCALE GENOMIC DNA]</scope>
    <source>
        <strain evidence="3 4">CBS 223.65</strain>
    </source>
</reference>
<dbReference type="SUPFAM" id="SSF50729">
    <property type="entry name" value="PH domain-like"/>
    <property type="match status" value="2"/>
</dbReference>
<dbReference type="PROSITE" id="PS50003">
    <property type="entry name" value="PH_DOMAIN"/>
    <property type="match status" value="2"/>
</dbReference>
<gene>
    <name evidence="3" type="ORF">SPRG_02752</name>
</gene>
<proteinExistence type="predicted"/>
<evidence type="ECO:0000256" key="1">
    <source>
        <dbReference type="SAM" id="MobiDB-lite"/>
    </source>
</evidence>
<dbReference type="OMA" id="QCICQAS"/>
<dbReference type="InterPro" id="IPR011993">
    <property type="entry name" value="PH-like_dom_sf"/>
</dbReference>
<evidence type="ECO:0000313" key="3">
    <source>
        <dbReference type="EMBL" id="KDO32273.1"/>
    </source>
</evidence>
<feature type="region of interest" description="Disordered" evidence="1">
    <location>
        <begin position="639"/>
        <end position="668"/>
    </location>
</feature>
<name>A0A067CP65_SAPPC</name>
<feature type="domain" description="PH" evidence="2">
    <location>
        <begin position="129"/>
        <end position="219"/>
    </location>
</feature>
<feature type="compositionally biased region" description="Low complexity" evidence="1">
    <location>
        <begin position="244"/>
        <end position="273"/>
    </location>
</feature>
<accession>A0A067CP65</accession>
<feature type="compositionally biased region" description="Polar residues" evidence="1">
    <location>
        <begin position="233"/>
        <end position="243"/>
    </location>
</feature>
<feature type="region of interest" description="Disordered" evidence="1">
    <location>
        <begin position="763"/>
        <end position="831"/>
    </location>
</feature>
<feature type="region of interest" description="Disordered" evidence="1">
    <location>
        <begin position="567"/>
        <end position="605"/>
    </location>
</feature>
<dbReference type="VEuPathDB" id="FungiDB:SPRG_02752"/>
<dbReference type="Gene3D" id="2.30.29.30">
    <property type="entry name" value="Pleckstrin-homology domain (PH domain)/Phosphotyrosine-binding domain (PTB)"/>
    <property type="match status" value="2"/>
</dbReference>
<dbReference type="PANTHER" id="PTHR14336">
    <property type="entry name" value="TANDEM PH DOMAIN CONTAINING PROTEIN"/>
    <property type="match status" value="1"/>
</dbReference>
<dbReference type="EMBL" id="KK583195">
    <property type="protein sequence ID" value="KDO32273.1"/>
    <property type="molecule type" value="Genomic_DNA"/>
</dbReference>
<dbReference type="KEGG" id="spar:SPRG_02752"/>
<feature type="region of interest" description="Disordered" evidence="1">
    <location>
        <begin position="315"/>
        <end position="352"/>
    </location>
</feature>
<keyword evidence="4" id="KW-1185">Reference proteome</keyword>
<dbReference type="SMART" id="SM00233">
    <property type="entry name" value="PH"/>
    <property type="match status" value="2"/>
</dbReference>
<sequence length="831" mass="90356">MASVAWEGWIYKQGSLMPTWKKRYMVLKGRHIAYYDKEVTNPRAKEKGTFTLAAVERTPAMELGLTLAGYDGKIMHIYTKTVGEFVLCNNAMTAACVEPERKVAPALSRAESSSMSYRHERSPSSANRAVTHSGWLEKEGQNVKSWKKRFFVLSGTDLTYYDRIGGSEKGGGRVVDVSYSYDRRNSLTFTLNNDRILNVTADSESEMQTWYNAACNVLGKAVSSGQPIFKFQSPQLSTGYGRTSSSSSYDNNNNSSHNLRAGSQGSSYSGQGYMFREASSSSADSNQYDPENYPSPPATYNPDTAAELWQKPAAKPVSPVKPPTYPPKPVSPAKPPTHNQAYPPKPTPTHNQAYPPKPVSPAYIPRPIAEPEVVEPVVEVNRSYNPSAVADVWNVTDPKQVDSWVEQGKASAPPVAVPAPSANLQSFLDKYMPADDAPPPVITPTVTKSIDVAKPAVELPSPVAIESPVASLSTQPIVPPVVSAPVIHPVIHPVIQPVIQPVVQPVVQPMVQPVIQPAVQPVVEVTRTVVQHVTVNQPVVQNVTMVQHVSAPITVNVVSPVASSTVAAESSSSDEDYERIDRVSPSSTDSYESPADDEDTTGHDVTPLVHVVPKSEYTPEVHKPKPSPLYVDTAPEQPLWAPAIPQPSPHDPETSLDDMRDDASDKSDEELDAISHVTPLVEVLPKSEFTPEVHAHVDRPQVVTKVEPRWTPTMPAPTPVVTVALNSVEVVNTDDHDAVVSEHVEGRCGIDCEHRVKAMPKSECTPEVHAPTGNTHILPPPRANYRHNESDLDDGPALAPLQLVPGEPSKLKHERKTKSDDAAPKSCCSVM</sequence>
<dbReference type="InterPro" id="IPR001849">
    <property type="entry name" value="PH_domain"/>
</dbReference>
<feature type="domain" description="PH" evidence="2">
    <location>
        <begin position="3"/>
        <end position="56"/>
    </location>
</feature>
<organism evidence="3 4">
    <name type="scientific">Saprolegnia parasitica (strain CBS 223.65)</name>
    <dbReference type="NCBI Taxonomy" id="695850"/>
    <lineage>
        <taxon>Eukaryota</taxon>
        <taxon>Sar</taxon>
        <taxon>Stramenopiles</taxon>
        <taxon>Oomycota</taxon>
        <taxon>Saprolegniomycetes</taxon>
        <taxon>Saprolegniales</taxon>
        <taxon>Saprolegniaceae</taxon>
        <taxon>Saprolegnia</taxon>
    </lineage>
</organism>
<dbReference type="InterPro" id="IPR051707">
    <property type="entry name" value="PI-Interact_SigTrans_Reg"/>
</dbReference>
<dbReference type="AlphaFoldDB" id="A0A067CP65"/>
<feature type="compositionally biased region" description="Pro residues" evidence="1">
    <location>
        <begin position="319"/>
        <end position="335"/>
    </location>
</feature>
<evidence type="ECO:0000313" key="4">
    <source>
        <dbReference type="Proteomes" id="UP000030745"/>
    </source>
</evidence>
<dbReference type="Proteomes" id="UP000030745">
    <property type="component" value="Unassembled WGS sequence"/>
</dbReference>
<dbReference type="Pfam" id="PF00169">
    <property type="entry name" value="PH"/>
    <property type="match status" value="2"/>
</dbReference>
<feature type="compositionally biased region" description="Polar residues" evidence="1">
    <location>
        <begin position="278"/>
        <end position="289"/>
    </location>
</feature>
<evidence type="ECO:0000259" key="2">
    <source>
        <dbReference type="PROSITE" id="PS50003"/>
    </source>
</evidence>
<dbReference type="OrthoDB" id="185175at2759"/>
<feature type="compositionally biased region" description="Basic and acidic residues" evidence="1">
    <location>
        <begin position="650"/>
        <end position="666"/>
    </location>
</feature>